<keyword evidence="1" id="KW-0677">Repeat</keyword>
<feature type="repeat" description="PPR" evidence="2">
    <location>
        <begin position="644"/>
        <end position="678"/>
    </location>
</feature>
<keyword evidence="4" id="KW-1133">Transmembrane helix</keyword>
<dbReference type="PANTHER" id="PTHR47913:SF1">
    <property type="entry name" value="OS01G0167750 PROTEIN"/>
    <property type="match status" value="1"/>
</dbReference>
<dbReference type="InterPro" id="IPR011990">
    <property type="entry name" value="TPR-like_helical_dom_sf"/>
</dbReference>
<accession>A0A7J6WUV0</accession>
<feature type="repeat" description="PPR" evidence="2">
    <location>
        <begin position="679"/>
        <end position="713"/>
    </location>
</feature>
<protein>
    <submittedName>
        <fullName evidence="5">Pentatricopeptide repeat-containing protein</fullName>
    </submittedName>
</protein>
<feature type="repeat" description="PPR" evidence="2">
    <location>
        <begin position="365"/>
        <end position="399"/>
    </location>
</feature>
<comment type="caution">
    <text evidence="5">The sequence shown here is derived from an EMBL/GenBank/DDBJ whole genome shotgun (WGS) entry which is preliminary data.</text>
</comment>
<proteinExistence type="predicted"/>
<evidence type="ECO:0000313" key="5">
    <source>
        <dbReference type="EMBL" id="KAF5201196.1"/>
    </source>
</evidence>
<dbReference type="Proteomes" id="UP000554482">
    <property type="component" value="Unassembled WGS sequence"/>
</dbReference>
<dbReference type="Pfam" id="PF13041">
    <property type="entry name" value="PPR_2"/>
    <property type="match status" value="1"/>
</dbReference>
<keyword evidence="4" id="KW-0472">Membrane</keyword>
<keyword evidence="6" id="KW-1185">Reference proteome</keyword>
<dbReference type="InterPro" id="IPR044175">
    <property type="entry name" value="At5g66631-like"/>
</dbReference>
<dbReference type="AlphaFoldDB" id="A0A7J6WUV0"/>
<dbReference type="Pfam" id="PF01535">
    <property type="entry name" value="PPR"/>
    <property type="match status" value="1"/>
</dbReference>
<dbReference type="NCBIfam" id="TIGR00756">
    <property type="entry name" value="PPR"/>
    <property type="match status" value="3"/>
</dbReference>
<evidence type="ECO:0000313" key="6">
    <source>
        <dbReference type="Proteomes" id="UP000554482"/>
    </source>
</evidence>
<evidence type="ECO:0000256" key="4">
    <source>
        <dbReference type="SAM" id="Phobius"/>
    </source>
</evidence>
<gene>
    <name evidence="5" type="ORF">FRX31_009217</name>
</gene>
<dbReference type="OrthoDB" id="185373at2759"/>
<name>A0A7J6WUV0_THATH</name>
<organism evidence="5 6">
    <name type="scientific">Thalictrum thalictroides</name>
    <name type="common">Rue-anemone</name>
    <name type="synonym">Anemone thalictroides</name>
    <dbReference type="NCBI Taxonomy" id="46969"/>
    <lineage>
        <taxon>Eukaryota</taxon>
        <taxon>Viridiplantae</taxon>
        <taxon>Streptophyta</taxon>
        <taxon>Embryophyta</taxon>
        <taxon>Tracheophyta</taxon>
        <taxon>Spermatophyta</taxon>
        <taxon>Magnoliopsida</taxon>
        <taxon>Ranunculales</taxon>
        <taxon>Ranunculaceae</taxon>
        <taxon>Thalictroideae</taxon>
        <taxon>Thalictrum</taxon>
    </lineage>
</organism>
<keyword evidence="4" id="KW-0812">Transmembrane</keyword>
<dbReference type="Gene3D" id="1.25.40.10">
    <property type="entry name" value="Tetratricopeptide repeat domain"/>
    <property type="match status" value="3"/>
</dbReference>
<reference evidence="5 6" key="1">
    <citation type="submission" date="2020-06" db="EMBL/GenBank/DDBJ databases">
        <title>Transcriptomic and genomic resources for Thalictrum thalictroides and T. hernandezii: Facilitating candidate gene discovery in an emerging model plant lineage.</title>
        <authorList>
            <person name="Arias T."/>
            <person name="Riano-Pachon D.M."/>
            <person name="Di Stilio V.S."/>
        </authorList>
    </citation>
    <scope>NUCLEOTIDE SEQUENCE [LARGE SCALE GENOMIC DNA]</scope>
    <source>
        <strain evidence="6">cv. WT478/WT964</strain>
        <tissue evidence="5">Leaves</tissue>
    </source>
</reference>
<dbReference type="InterPro" id="IPR002885">
    <property type="entry name" value="PPR_rpt"/>
</dbReference>
<dbReference type="EMBL" id="JABWDY010009742">
    <property type="protein sequence ID" value="KAF5201196.1"/>
    <property type="molecule type" value="Genomic_DNA"/>
</dbReference>
<feature type="compositionally biased region" description="Acidic residues" evidence="3">
    <location>
        <begin position="440"/>
        <end position="460"/>
    </location>
</feature>
<feature type="repeat" description="PPR" evidence="2">
    <location>
        <begin position="295"/>
        <end position="329"/>
    </location>
</feature>
<evidence type="ECO:0000256" key="2">
    <source>
        <dbReference type="PROSITE-ProRule" id="PRU00708"/>
    </source>
</evidence>
<dbReference type="Pfam" id="PF13812">
    <property type="entry name" value="PPR_3"/>
    <property type="match status" value="1"/>
</dbReference>
<dbReference type="PROSITE" id="PS51375">
    <property type="entry name" value="PPR"/>
    <property type="match status" value="5"/>
</dbReference>
<evidence type="ECO:0000256" key="3">
    <source>
        <dbReference type="SAM" id="MobiDB-lite"/>
    </source>
</evidence>
<feature type="transmembrane region" description="Helical" evidence="4">
    <location>
        <begin position="21"/>
        <end position="45"/>
    </location>
</feature>
<dbReference type="PANTHER" id="PTHR47913">
    <property type="entry name" value="OS01G0167750 PROTEIN"/>
    <property type="match status" value="1"/>
</dbReference>
<evidence type="ECO:0000256" key="1">
    <source>
        <dbReference type="ARBA" id="ARBA00022737"/>
    </source>
</evidence>
<feature type="repeat" description="PPR" evidence="2">
    <location>
        <begin position="609"/>
        <end position="643"/>
    </location>
</feature>
<sequence>MSSPTVDHKTRSVSRLVERKCGFSTMTVAACLMVLLVFAVISVIYRDSRLDQLKGFEEARVIDVNLRHKDLTKSAMKDLSQSRYNQLITHFFLTSDVGAGKDGPTGQRAGAFSKRAGIVSARASMLLKHFSLSFNQLRCFTTNSLLNSVSLYLQRAKLIDSIRLALRSNTPHTHLSTILTNNSNLDSFVITHSLTSAPSPDSALSFLHTLKTLNPNFSHNQYTLHALAKILAESRRIEQLQTLINEINAGKFTNVARVSFMDLLRWNSIAGDLDSAIRVWNNYRNVLPGGKRFPCTESYNILLSLYVHNGKNVEAVEFFKRLINEGVNPNPRTLTIVIDHLVSLGKLDAAKEVFELLPLMRMKRTLKQYSILVEGFTSAKRFDIVKKLVEEMHCDGMLPSGSMRMSLKRLQDAGCIEGIEDFVRELEPDRRIRSIGSCMDDSDDGVDNGEVEDSDDEDDGLVNGDDVQLKPWLNHGALASALSGWNADEVSALEDAKFVWTTRLVCKMLRSFKKVETAWKFFCWVAYQPGEFTHDVYTISRMIAILARHGKDDLVDQLISKVKRERIQLSFSTVRLIIDFYGISKKPDAALNVFYDVETISGAISQTHLMLLYSSLLRTLIKCKRGSNAMDLLEEMILSGIHPDMQTFTGLMQYFALDGDLRTVQKLFGMVRQSGVDPDAYMFQIIVRAYCKRERAALGLRVYEDMRNSNLIPDSATKALLVKSLWKEGKLREAAYVEQISEEVNDKLPIALPGHLWTFDLDFPELSRHQVAVVSEFSYRGTFSASFQLNVFEIFDSVCRMSSIAGLPAGSLFKQLLINLAISKARSKG</sequence>
<feature type="region of interest" description="Disordered" evidence="3">
    <location>
        <begin position="435"/>
        <end position="462"/>
    </location>
</feature>